<dbReference type="HOGENOM" id="CLU_2126058_0_0_1"/>
<dbReference type="Gene3D" id="1.25.40.20">
    <property type="entry name" value="Ankyrin repeat-containing domain"/>
    <property type="match status" value="1"/>
</dbReference>
<dbReference type="SUPFAM" id="SSF48403">
    <property type="entry name" value="Ankyrin repeat"/>
    <property type="match status" value="1"/>
</dbReference>
<keyword evidence="1" id="KW-0040">ANK repeat</keyword>
<sequence>METRPVKFAWKETRCLEASQSASENDGSVPPDKLPTREGHVNVIEALISSGVSVDEQDEFGQSALRVAAVREDHTAVVRMLLDAGATMDNKNGARKMGVPMWSKCWSTWELLYI</sequence>
<reference evidence="2" key="3">
    <citation type="submission" date="2015-02" db="UniProtKB">
        <authorList>
            <consortium name="EnsemblProtists"/>
        </authorList>
    </citation>
    <scope>IDENTIFICATION</scope>
    <source>
        <strain evidence="2">DAOM BR144</strain>
    </source>
</reference>
<evidence type="ECO:0000313" key="2">
    <source>
        <dbReference type="EnsemblProtists" id="PYU1_T009246"/>
    </source>
</evidence>
<dbReference type="Proteomes" id="UP000019132">
    <property type="component" value="Unassembled WGS sequence"/>
</dbReference>
<dbReference type="EMBL" id="GL376632">
    <property type="status" value="NOT_ANNOTATED_CDS"/>
    <property type="molecule type" value="Genomic_DNA"/>
</dbReference>
<accession>K3WW98</accession>
<name>K3WW98_GLOUD</name>
<reference evidence="3" key="1">
    <citation type="journal article" date="2010" name="Genome Biol.">
        <title>Genome sequence of the necrotrophic plant pathogen Pythium ultimum reveals original pathogenicity mechanisms and effector repertoire.</title>
        <authorList>
            <person name="Levesque C.A."/>
            <person name="Brouwer H."/>
            <person name="Cano L."/>
            <person name="Hamilton J.P."/>
            <person name="Holt C."/>
            <person name="Huitema E."/>
            <person name="Raffaele S."/>
            <person name="Robideau G.P."/>
            <person name="Thines M."/>
            <person name="Win J."/>
            <person name="Zerillo M.M."/>
            <person name="Beakes G.W."/>
            <person name="Boore J.L."/>
            <person name="Busam D."/>
            <person name="Dumas B."/>
            <person name="Ferriera S."/>
            <person name="Fuerstenberg S.I."/>
            <person name="Gachon C.M."/>
            <person name="Gaulin E."/>
            <person name="Govers F."/>
            <person name="Grenville-Briggs L."/>
            <person name="Horner N."/>
            <person name="Hostetler J."/>
            <person name="Jiang R.H."/>
            <person name="Johnson J."/>
            <person name="Krajaejun T."/>
            <person name="Lin H."/>
            <person name="Meijer H.J."/>
            <person name="Moore B."/>
            <person name="Morris P."/>
            <person name="Phuntmart V."/>
            <person name="Puiu D."/>
            <person name="Shetty J."/>
            <person name="Stajich J.E."/>
            <person name="Tripathy S."/>
            <person name="Wawra S."/>
            <person name="van West P."/>
            <person name="Whitty B.R."/>
            <person name="Coutinho P.M."/>
            <person name="Henrissat B."/>
            <person name="Martin F."/>
            <person name="Thomas P.D."/>
            <person name="Tyler B.M."/>
            <person name="De Vries R.P."/>
            <person name="Kamoun S."/>
            <person name="Yandell M."/>
            <person name="Tisserat N."/>
            <person name="Buell C.R."/>
        </authorList>
    </citation>
    <scope>NUCLEOTIDE SEQUENCE</scope>
    <source>
        <strain evidence="3">DAOM:BR144</strain>
    </source>
</reference>
<dbReference type="VEuPathDB" id="FungiDB:PYU1_G009228"/>
<organism evidence="2 3">
    <name type="scientific">Globisporangium ultimum (strain ATCC 200006 / CBS 805.95 / DAOM BR144)</name>
    <name type="common">Pythium ultimum</name>
    <dbReference type="NCBI Taxonomy" id="431595"/>
    <lineage>
        <taxon>Eukaryota</taxon>
        <taxon>Sar</taxon>
        <taxon>Stramenopiles</taxon>
        <taxon>Oomycota</taxon>
        <taxon>Peronosporomycetes</taxon>
        <taxon>Pythiales</taxon>
        <taxon>Pythiaceae</taxon>
        <taxon>Globisporangium</taxon>
    </lineage>
</organism>
<keyword evidence="3" id="KW-1185">Reference proteome</keyword>
<reference evidence="3" key="2">
    <citation type="submission" date="2010-04" db="EMBL/GenBank/DDBJ databases">
        <authorList>
            <person name="Buell R."/>
            <person name="Hamilton J."/>
            <person name="Hostetler J."/>
        </authorList>
    </citation>
    <scope>NUCLEOTIDE SEQUENCE [LARGE SCALE GENOMIC DNA]</scope>
    <source>
        <strain evidence="3">DAOM:BR144</strain>
    </source>
</reference>
<proteinExistence type="predicted"/>
<dbReference type="InterPro" id="IPR036770">
    <property type="entry name" value="Ankyrin_rpt-contain_sf"/>
</dbReference>
<feature type="repeat" description="ANK" evidence="1">
    <location>
        <begin position="60"/>
        <end position="93"/>
    </location>
</feature>
<dbReference type="InParanoid" id="K3WW98"/>
<protein>
    <submittedName>
        <fullName evidence="2">Uncharacterized protein</fullName>
    </submittedName>
</protein>
<dbReference type="InterPro" id="IPR002110">
    <property type="entry name" value="Ankyrin_rpt"/>
</dbReference>
<dbReference type="AlphaFoldDB" id="K3WW98"/>
<dbReference type="PROSITE" id="PS50088">
    <property type="entry name" value="ANK_REPEAT"/>
    <property type="match status" value="1"/>
</dbReference>
<dbReference type="EnsemblProtists" id="PYU1_T009246">
    <property type="protein sequence ID" value="PYU1_T009246"/>
    <property type="gene ID" value="PYU1_G009228"/>
</dbReference>
<dbReference type="Pfam" id="PF12796">
    <property type="entry name" value="Ank_2"/>
    <property type="match status" value="1"/>
</dbReference>
<evidence type="ECO:0000256" key="1">
    <source>
        <dbReference type="PROSITE-ProRule" id="PRU00023"/>
    </source>
</evidence>
<dbReference type="PROSITE" id="PS50297">
    <property type="entry name" value="ANK_REP_REGION"/>
    <property type="match status" value="1"/>
</dbReference>
<evidence type="ECO:0000313" key="3">
    <source>
        <dbReference type="Proteomes" id="UP000019132"/>
    </source>
</evidence>